<accession>A0A382R895</accession>
<name>A0A382R895_9ZZZZ</name>
<proteinExistence type="predicted"/>
<protein>
    <submittedName>
        <fullName evidence="1">Uncharacterized protein</fullName>
    </submittedName>
</protein>
<dbReference type="AlphaFoldDB" id="A0A382R895"/>
<evidence type="ECO:0000313" key="1">
    <source>
        <dbReference type="EMBL" id="SVC93540.1"/>
    </source>
</evidence>
<organism evidence="1">
    <name type="scientific">marine metagenome</name>
    <dbReference type="NCBI Taxonomy" id="408172"/>
    <lineage>
        <taxon>unclassified sequences</taxon>
        <taxon>metagenomes</taxon>
        <taxon>ecological metagenomes</taxon>
    </lineage>
</organism>
<reference evidence="1" key="1">
    <citation type="submission" date="2018-05" db="EMBL/GenBank/DDBJ databases">
        <authorList>
            <person name="Lanie J.A."/>
            <person name="Ng W.-L."/>
            <person name="Kazmierczak K.M."/>
            <person name="Andrzejewski T.M."/>
            <person name="Davidsen T.M."/>
            <person name="Wayne K.J."/>
            <person name="Tettelin H."/>
            <person name="Glass J.I."/>
            <person name="Rusch D."/>
            <person name="Podicherti R."/>
            <person name="Tsui H.-C.T."/>
            <person name="Winkler M.E."/>
        </authorList>
    </citation>
    <scope>NUCLEOTIDE SEQUENCE</scope>
</reference>
<dbReference type="EMBL" id="UINC01119603">
    <property type="protein sequence ID" value="SVC93540.1"/>
    <property type="molecule type" value="Genomic_DNA"/>
</dbReference>
<gene>
    <name evidence="1" type="ORF">METZ01_LOCUS346394</name>
</gene>
<sequence length="161" mass="17948">MKRYTIGLIFLLGCGATIDSSIAPNTKPLRNYNKIYVNIVNSSGAISMSTISSAELGMGSQNLMQGDNQTKQALESFQFELMKIGFQFVGQKSEADAFIEFTIGQIRYDPITGWIADQATARIHNSENGQIIAYFKTEPRFITPTVKTLVEKLSTEIMKKY</sequence>